<dbReference type="PROSITE" id="PS50075">
    <property type="entry name" value="CARRIER"/>
    <property type="match status" value="1"/>
</dbReference>
<dbReference type="SUPFAM" id="SSF53474">
    <property type="entry name" value="alpha/beta-Hydrolases"/>
    <property type="match status" value="1"/>
</dbReference>
<organism evidence="2 3">
    <name type="scientific">Cylicostephanus goldi</name>
    <name type="common">Nematode worm</name>
    <dbReference type="NCBI Taxonomy" id="71465"/>
    <lineage>
        <taxon>Eukaryota</taxon>
        <taxon>Metazoa</taxon>
        <taxon>Ecdysozoa</taxon>
        <taxon>Nematoda</taxon>
        <taxon>Chromadorea</taxon>
        <taxon>Rhabditida</taxon>
        <taxon>Rhabditina</taxon>
        <taxon>Rhabditomorpha</taxon>
        <taxon>Strongyloidea</taxon>
        <taxon>Strongylidae</taxon>
        <taxon>Cylicostephanus</taxon>
    </lineage>
</organism>
<dbReference type="Pfam" id="PF13193">
    <property type="entry name" value="AMP-binding_C"/>
    <property type="match status" value="1"/>
</dbReference>
<dbReference type="PANTHER" id="PTHR45527">
    <property type="entry name" value="NONRIBOSOMAL PEPTIDE SYNTHETASE"/>
    <property type="match status" value="1"/>
</dbReference>
<sequence>MQVDTNGECLVRGAGLMRGYLNKEKGTVFCASGQNNWYPTGDHVLLLKNEDVVFVGRKDNQVKISGHRVELGEIEAVIYRIPQVKQCKVLWQEEEQTLLAFCLANNGEVVIAEEVLKHCFTQLPKYMVPNHVIVLDEFPLTKNSKTDMEQLTQRWKQRRRKSAIVEGAETILGHAVDPNLGLFGNGATTYQAILTAKLLEKNGKFVNAAELLQYPLANQGDHFKVFKNDENLKEKHTASKRLRNIWAKVLKHDNFDQNDNFFLVGGHSLLLLKLRYELNQEFNTALGIQDLLNALVFCQMVEMLCTKKSNVKIVDLICSSPNPRKTLVFVHPLYGGSIPYATLIQHIRQREHYSVLTVQHPNTFGFESDDPKFFESVQSLARSYASEVSDLQTAVI</sequence>
<dbReference type="InterPro" id="IPR009081">
    <property type="entry name" value="PP-bd_ACP"/>
</dbReference>
<keyword evidence="3" id="KW-1185">Reference proteome</keyword>
<feature type="domain" description="Carrier" evidence="1">
    <location>
        <begin position="233"/>
        <end position="308"/>
    </location>
</feature>
<dbReference type="Proteomes" id="UP000271889">
    <property type="component" value="Unassembled WGS sequence"/>
</dbReference>
<dbReference type="InterPro" id="IPR029058">
    <property type="entry name" value="AB_hydrolase_fold"/>
</dbReference>
<dbReference type="InterPro" id="IPR025110">
    <property type="entry name" value="AMP-bd_C"/>
</dbReference>
<dbReference type="Gene3D" id="3.40.50.12780">
    <property type="entry name" value="N-terminal domain of ligase-like"/>
    <property type="match status" value="1"/>
</dbReference>
<dbReference type="PANTHER" id="PTHR45527:SF1">
    <property type="entry name" value="FATTY ACID SYNTHASE"/>
    <property type="match status" value="1"/>
</dbReference>
<dbReference type="Gene3D" id="3.30.300.30">
    <property type="match status" value="1"/>
</dbReference>
<gene>
    <name evidence="2" type="ORF">CGOC_LOCUS9782</name>
</gene>
<dbReference type="InterPro" id="IPR045851">
    <property type="entry name" value="AMP-bd_C_sf"/>
</dbReference>
<dbReference type="InterPro" id="IPR036736">
    <property type="entry name" value="ACP-like_sf"/>
</dbReference>
<dbReference type="GO" id="GO:0044550">
    <property type="term" value="P:secondary metabolite biosynthetic process"/>
    <property type="evidence" value="ECO:0007669"/>
    <property type="project" value="TreeGrafter"/>
</dbReference>
<dbReference type="Gene3D" id="3.40.50.1820">
    <property type="entry name" value="alpha/beta hydrolase"/>
    <property type="match status" value="1"/>
</dbReference>
<dbReference type="SUPFAM" id="SSF56801">
    <property type="entry name" value="Acetyl-CoA synthetase-like"/>
    <property type="match status" value="1"/>
</dbReference>
<name>A0A3P7PWY5_CYLGO</name>
<protein>
    <recommendedName>
        <fullName evidence="1">Carrier domain-containing protein</fullName>
    </recommendedName>
</protein>
<dbReference type="GO" id="GO:0043041">
    <property type="term" value="P:amino acid activation for nonribosomal peptide biosynthetic process"/>
    <property type="evidence" value="ECO:0007669"/>
    <property type="project" value="TreeGrafter"/>
</dbReference>
<evidence type="ECO:0000313" key="3">
    <source>
        <dbReference type="Proteomes" id="UP000271889"/>
    </source>
</evidence>
<reference evidence="2 3" key="1">
    <citation type="submission" date="2018-11" db="EMBL/GenBank/DDBJ databases">
        <authorList>
            <consortium name="Pathogen Informatics"/>
        </authorList>
    </citation>
    <scope>NUCLEOTIDE SEQUENCE [LARGE SCALE GENOMIC DNA]</scope>
</reference>
<dbReference type="EMBL" id="UYRV01108314">
    <property type="protein sequence ID" value="VDN24212.1"/>
    <property type="molecule type" value="Genomic_DNA"/>
</dbReference>
<dbReference type="Pfam" id="PF00550">
    <property type="entry name" value="PP-binding"/>
    <property type="match status" value="1"/>
</dbReference>
<dbReference type="SUPFAM" id="SSF47336">
    <property type="entry name" value="ACP-like"/>
    <property type="match status" value="1"/>
</dbReference>
<accession>A0A3P7PWY5</accession>
<dbReference type="AlphaFoldDB" id="A0A3P7PWY5"/>
<dbReference type="InterPro" id="IPR042099">
    <property type="entry name" value="ANL_N_sf"/>
</dbReference>
<evidence type="ECO:0000259" key="1">
    <source>
        <dbReference type="PROSITE" id="PS50075"/>
    </source>
</evidence>
<proteinExistence type="predicted"/>
<dbReference type="Gene3D" id="1.10.1200.10">
    <property type="entry name" value="ACP-like"/>
    <property type="match status" value="1"/>
</dbReference>
<evidence type="ECO:0000313" key="2">
    <source>
        <dbReference type="EMBL" id="VDN24212.1"/>
    </source>
</evidence>
<dbReference type="GO" id="GO:0031177">
    <property type="term" value="F:phosphopantetheine binding"/>
    <property type="evidence" value="ECO:0007669"/>
    <property type="project" value="TreeGrafter"/>
</dbReference>
<dbReference type="GO" id="GO:0005737">
    <property type="term" value="C:cytoplasm"/>
    <property type="evidence" value="ECO:0007669"/>
    <property type="project" value="TreeGrafter"/>
</dbReference>
<dbReference type="OrthoDB" id="416786at2759"/>